<accession>A0A9P3LLH6</accession>
<evidence type="ECO:0000256" key="1">
    <source>
        <dbReference type="SAM" id="MobiDB-lite"/>
    </source>
</evidence>
<gene>
    <name evidence="2" type="ORF">PsYK624_159890</name>
</gene>
<evidence type="ECO:0000313" key="3">
    <source>
        <dbReference type="Proteomes" id="UP000703269"/>
    </source>
</evidence>
<name>A0A9P3LLH6_9APHY</name>
<protein>
    <submittedName>
        <fullName evidence="2">Uncharacterized protein</fullName>
    </submittedName>
</protein>
<organism evidence="2 3">
    <name type="scientific">Phanerochaete sordida</name>
    <dbReference type="NCBI Taxonomy" id="48140"/>
    <lineage>
        <taxon>Eukaryota</taxon>
        <taxon>Fungi</taxon>
        <taxon>Dikarya</taxon>
        <taxon>Basidiomycota</taxon>
        <taxon>Agaricomycotina</taxon>
        <taxon>Agaricomycetes</taxon>
        <taxon>Polyporales</taxon>
        <taxon>Phanerochaetaceae</taxon>
        <taxon>Phanerochaete</taxon>
    </lineage>
</organism>
<keyword evidence="3" id="KW-1185">Reference proteome</keyword>
<sequence length="541" mass="60912">MPRVGGGRVLRQAQECSRLYQRTFSCALLACLACLPGPGVLVTVPENFLLRLGVELFVLCVPEKALLCIARVMVDKTATNARRYPYEHHEYRREVVEARKNGTFHRGKDPQLLEPYDYWLRQGPWPGLFIATGCMPEGSMPHPPAQQQPGLYTPWHGFKIRWGTDETFYTSFIPEANPFDDPVFEPLSTHQWSIVPLVNKSNATTYGLPPNSVNEWQCLEHMIVHAVRIVTSWGNLLLPADYLAPRAPSTFGYHRQFTTIGAAKKIIGYARASFILWGALLSYQIARLERNTLPMPLRHPRPVNWEGLTNVSHEEVWPDDIQPVSESWHRMMEQQGLITPDLIGLLKSSWICDFRRRRIGCFIDLTSSPTPMWLTDIRHVTRVAYICITFWFYYGEAPEVSLKLHLPRALYEVTLAELLVNAERERAAVACGDPGKQTAWAPAPGAGDPCDPAQIDTALVQRADIARGDPGKPWKAWSPAPVGDSSDTDFAEPSQIDPAAPEPNANTRQRRGEGIDAFMAREKAYVEMRLAITCVYPPSNT</sequence>
<reference evidence="2 3" key="1">
    <citation type="submission" date="2021-08" db="EMBL/GenBank/DDBJ databases">
        <title>Draft Genome Sequence of Phanerochaete sordida strain YK-624.</title>
        <authorList>
            <person name="Mori T."/>
            <person name="Dohra H."/>
            <person name="Suzuki T."/>
            <person name="Kawagishi H."/>
            <person name="Hirai H."/>
        </authorList>
    </citation>
    <scope>NUCLEOTIDE SEQUENCE [LARGE SCALE GENOMIC DNA]</scope>
    <source>
        <strain evidence="2 3">YK-624</strain>
    </source>
</reference>
<dbReference type="Proteomes" id="UP000703269">
    <property type="component" value="Unassembled WGS sequence"/>
</dbReference>
<feature type="region of interest" description="Disordered" evidence="1">
    <location>
        <begin position="468"/>
        <end position="510"/>
    </location>
</feature>
<dbReference type="EMBL" id="BPQB01000117">
    <property type="protein sequence ID" value="GJE99718.1"/>
    <property type="molecule type" value="Genomic_DNA"/>
</dbReference>
<proteinExistence type="predicted"/>
<comment type="caution">
    <text evidence="2">The sequence shown here is derived from an EMBL/GenBank/DDBJ whole genome shotgun (WGS) entry which is preliminary data.</text>
</comment>
<evidence type="ECO:0000313" key="2">
    <source>
        <dbReference type="EMBL" id="GJE99718.1"/>
    </source>
</evidence>
<dbReference type="AlphaFoldDB" id="A0A9P3LLH6"/>